<evidence type="ECO:0000256" key="1">
    <source>
        <dbReference type="ARBA" id="ARBA00005634"/>
    </source>
</evidence>
<reference evidence="6 8" key="2">
    <citation type="submission" date="2018-11" db="EMBL/GenBank/DDBJ databases">
        <authorList>
            <consortium name="Pathogen Informatics"/>
        </authorList>
    </citation>
    <scope>NUCLEOTIDE SEQUENCE [LARGE SCALE GENOMIC DNA]</scope>
</reference>
<dbReference type="InterPro" id="IPR036757">
    <property type="entry name" value="TFR-like_dimer_dom_sf"/>
</dbReference>
<dbReference type="PANTHER" id="PTHR10404:SF77">
    <property type="entry name" value="GLUTAMATE CARBOXYPEPTIDASE 2 HOMOLOG"/>
    <property type="match status" value="1"/>
</dbReference>
<dbReference type="Gene3D" id="3.50.30.30">
    <property type="match status" value="1"/>
</dbReference>
<evidence type="ECO:0000313" key="8">
    <source>
        <dbReference type="Proteomes" id="UP000274756"/>
    </source>
</evidence>
<evidence type="ECO:0000256" key="2">
    <source>
        <dbReference type="SAM" id="Phobius"/>
    </source>
</evidence>
<dbReference type="InterPro" id="IPR003137">
    <property type="entry name" value="PA_domain"/>
</dbReference>
<dbReference type="Proteomes" id="UP000038040">
    <property type="component" value="Unplaced"/>
</dbReference>
<evidence type="ECO:0000313" key="9">
    <source>
        <dbReference type="WBParaSite" id="DME_0000457001-mRNA-1"/>
    </source>
</evidence>
<keyword evidence="2" id="KW-0812">Transmembrane</keyword>
<dbReference type="STRING" id="318479.A0A158Q4C5"/>
<evidence type="ECO:0000313" key="7">
    <source>
        <dbReference type="Proteomes" id="UP000038040"/>
    </source>
</evidence>
<dbReference type="OrthoDB" id="5841748at2759"/>
<dbReference type="FunFam" id="3.50.30.30:FF:000033">
    <property type="entry name" value="Glutamate carboxypeptidase 2 homolog"/>
    <property type="match status" value="1"/>
</dbReference>
<feature type="domain" description="PA" evidence="3">
    <location>
        <begin position="202"/>
        <end position="291"/>
    </location>
</feature>
<dbReference type="SUPFAM" id="SSF47672">
    <property type="entry name" value="Transferrin receptor-like dimerisation domain"/>
    <property type="match status" value="1"/>
</dbReference>
<dbReference type="SUPFAM" id="SSF53187">
    <property type="entry name" value="Zn-dependent exopeptidases"/>
    <property type="match status" value="1"/>
</dbReference>
<dbReference type="InterPro" id="IPR007365">
    <property type="entry name" value="TFR-like_dimer_dom"/>
</dbReference>
<dbReference type="InterPro" id="IPR046450">
    <property type="entry name" value="PA_dom_sf"/>
</dbReference>
<keyword evidence="2" id="KW-1133">Transmembrane helix</keyword>
<dbReference type="InterPro" id="IPR007484">
    <property type="entry name" value="Peptidase_M28"/>
</dbReference>
<dbReference type="FunFam" id="3.40.630.10:FF:000101">
    <property type="entry name" value="N-acetylated alpha-linked acidic dipeptidase like 1"/>
    <property type="match status" value="1"/>
</dbReference>
<reference evidence="9" key="1">
    <citation type="submission" date="2016-04" db="UniProtKB">
        <authorList>
            <consortium name="WormBaseParasite"/>
        </authorList>
    </citation>
    <scope>IDENTIFICATION</scope>
</reference>
<feature type="transmembrane region" description="Helical" evidence="2">
    <location>
        <begin position="47"/>
        <end position="67"/>
    </location>
</feature>
<dbReference type="GO" id="GO:0004180">
    <property type="term" value="F:carboxypeptidase activity"/>
    <property type="evidence" value="ECO:0007669"/>
    <property type="project" value="TreeGrafter"/>
</dbReference>
<accession>A0A158Q4C5</accession>
<dbReference type="SUPFAM" id="SSF52025">
    <property type="entry name" value="PA domain"/>
    <property type="match status" value="1"/>
</dbReference>
<feature type="domain" description="Transferrin receptor-like dimerisation" evidence="4">
    <location>
        <begin position="680"/>
        <end position="765"/>
    </location>
</feature>
<evidence type="ECO:0000313" key="6">
    <source>
        <dbReference type="EMBL" id="VDN58480.1"/>
    </source>
</evidence>
<evidence type="ECO:0000259" key="4">
    <source>
        <dbReference type="Pfam" id="PF04253"/>
    </source>
</evidence>
<dbReference type="CDD" id="cd02121">
    <property type="entry name" value="PA_GCPII_like"/>
    <property type="match status" value="1"/>
</dbReference>
<dbReference type="InterPro" id="IPR039373">
    <property type="entry name" value="Peptidase_M28B"/>
</dbReference>
<feature type="domain" description="Peptidase M28" evidence="5">
    <location>
        <begin position="389"/>
        <end position="593"/>
    </location>
</feature>
<name>A0A158Q4C5_DRAME</name>
<dbReference type="Gene3D" id="3.40.630.10">
    <property type="entry name" value="Zn peptidases"/>
    <property type="match status" value="1"/>
</dbReference>
<dbReference type="PANTHER" id="PTHR10404">
    <property type="entry name" value="N-ACETYLATED-ALPHA-LINKED ACIDIC DIPEPTIDASE"/>
    <property type="match status" value="1"/>
</dbReference>
<dbReference type="Proteomes" id="UP000274756">
    <property type="component" value="Unassembled WGS sequence"/>
</dbReference>
<keyword evidence="8" id="KW-1185">Reference proteome</keyword>
<dbReference type="Gene3D" id="1.20.930.40">
    <property type="entry name" value="Transferrin receptor-like, dimerisation domain"/>
    <property type="match status" value="1"/>
</dbReference>
<evidence type="ECO:0000259" key="3">
    <source>
        <dbReference type="Pfam" id="PF02225"/>
    </source>
</evidence>
<comment type="similarity">
    <text evidence="1">Belongs to the peptidase M28 family. M28B subfamily.</text>
</comment>
<dbReference type="Pfam" id="PF04389">
    <property type="entry name" value="Peptidase_M28"/>
    <property type="match status" value="1"/>
</dbReference>
<keyword evidence="2" id="KW-0472">Membrane</keyword>
<dbReference type="EMBL" id="UYYG01001168">
    <property type="protein sequence ID" value="VDN58480.1"/>
    <property type="molecule type" value="Genomic_DNA"/>
</dbReference>
<dbReference type="AlphaFoldDB" id="A0A158Q4C5"/>
<dbReference type="Pfam" id="PF02225">
    <property type="entry name" value="PA"/>
    <property type="match status" value="1"/>
</dbReference>
<proteinExistence type="inferred from homology"/>
<dbReference type="WBParaSite" id="DME_0000457001-mRNA-1">
    <property type="protein sequence ID" value="DME_0000457001-mRNA-1"/>
    <property type="gene ID" value="DME_0000457001"/>
</dbReference>
<dbReference type="Pfam" id="PF04253">
    <property type="entry name" value="TFR_dimer"/>
    <property type="match status" value="1"/>
</dbReference>
<sequence length="769" mass="87045">MLSVLLPKIVEVVARGNSFCSQPFFKKGHFAISALANILCGRAMMRATSVLGVGFIAIILVGFLGLYHSTHPVRQPKPESVEDYRQTISNKLMKNIKSENIENNLHLLTTHPHPAGTKANNDVAEKIAALWKENGLEDVHFVSYDVLLSYPDYKRPNHMIIIGEDGKQEYKTKGVSPPIIKEEQSDDAAGVQWVAYSGNGLVEGNVVYCHYGRKKDFELLQEIGINITGKIAMLRYGFGFRGDKVANAQKYGAIGAILFSDPGDVAVLGINQEFIYPNTEWMPHEGVQRGTLMLGDGDPLSPLYPSKKDMFRSRTVTEALDLGIIPSIPVLPLSYIDAYQILLRLGGFVAPQEWQGGLNISYRYGPFMKNNQKVRLSVHSTLSKRRIKNIVGYIYGFENRDQYVMLGNHYDAWVYGSIDPNSATAVLAEVARAMVETIKETNWRPARTIMFCNWDAEEYGLIGSTEFVEEFANILSQRAIVYLNVDNIHSNQSLSVATIPTLYQTVTEISKRIPNPMLNEVKKGRTTVYDTWIKTFPNEIDFRPDAPKMKIPGSGSDHAAFLFYLGVPVVDFSYRNATTNDNYPLYHTLYETPFTNEHIIDSNNLAVHKAIGQYWAELAREFTDSVVLPLNITDLANALVKIYMPELRRTMEDIKHHAEMIKEAKFQLSHLIFSFFASFKTFQEFLRSAQHFEFVILEALRSFALNPYDPRKVSLINSRIMGVDRCFINPRGLPNDPSERHVLFSLSTKNRYSARIMSVVYEKVQSFLY</sequence>
<evidence type="ECO:0000259" key="5">
    <source>
        <dbReference type="Pfam" id="PF04389"/>
    </source>
</evidence>
<protein>
    <submittedName>
        <fullName evidence="9">N-acetylated-alpha-linked acidic dipeptidase 2</fullName>
    </submittedName>
</protein>
<organism evidence="7 9">
    <name type="scientific">Dracunculus medinensis</name>
    <name type="common">Guinea worm</name>
    <dbReference type="NCBI Taxonomy" id="318479"/>
    <lineage>
        <taxon>Eukaryota</taxon>
        <taxon>Metazoa</taxon>
        <taxon>Ecdysozoa</taxon>
        <taxon>Nematoda</taxon>
        <taxon>Chromadorea</taxon>
        <taxon>Rhabditida</taxon>
        <taxon>Spirurina</taxon>
        <taxon>Dracunculoidea</taxon>
        <taxon>Dracunculidae</taxon>
        <taxon>Dracunculus</taxon>
    </lineage>
</organism>
<gene>
    <name evidence="6" type="ORF">DME_LOCUS8453</name>
</gene>